<evidence type="ECO:0000259" key="2">
    <source>
        <dbReference type="SMART" id="SM00822"/>
    </source>
</evidence>
<dbReference type="FunFam" id="3.40.50.720:FF:000084">
    <property type="entry name" value="Short-chain dehydrogenase reductase"/>
    <property type="match status" value="1"/>
</dbReference>
<evidence type="ECO:0000256" key="1">
    <source>
        <dbReference type="ARBA" id="ARBA00006484"/>
    </source>
</evidence>
<dbReference type="SUPFAM" id="SSF51735">
    <property type="entry name" value="NAD(P)-binding Rossmann-fold domains"/>
    <property type="match status" value="1"/>
</dbReference>
<dbReference type="InterPro" id="IPR036291">
    <property type="entry name" value="NAD(P)-bd_dom_sf"/>
</dbReference>
<dbReference type="PANTHER" id="PTHR42760">
    <property type="entry name" value="SHORT-CHAIN DEHYDROGENASES/REDUCTASES FAMILY MEMBER"/>
    <property type="match status" value="1"/>
</dbReference>
<dbReference type="Proteomes" id="UP000782312">
    <property type="component" value="Unassembled WGS sequence"/>
</dbReference>
<dbReference type="PRINTS" id="PR00080">
    <property type="entry name" value="SDRFAMILY"/>
</dbReference>
<protein>
    <submittedName>
        <fullName evidence="3">SDR family oxidoreductase</fullName>
    </submittedName>
</protein>
<feature type="domain" description="Ketoreductase" evidence="2">
    <location>
        <begin position="6"/>
        <end position="185"/>
    </location>
</feature>
<dbReference type="InterPro" id="IPR057326">
    <property type="entry name" value="KR_dom"/>
</dbReference>
<dbReference type="EMBL" id="JACPUR010000014">
    <property type="protein sequence ID" value="MBI3127042.1"/>
    <property type="molecule type" value="Genomic_DNA"/>
</dbReference>
<evidence type="ECO:0000313" key="4">
    <source>
        <dbReference type="Proteomes" id="UP000782312"/>
    </source>
</evidence>
<dbReference type="AlphaFoldDB" id="A0A932HXF3"/>
<accession>A0A932HXF3</accession>
<dbReference type="GO" id="GO:0016616">
    <property type="term" value="F:oxidoreductase activity, acting on the CH-OH group of donors, NAD or NADP as acceptor"/>
    <property type="evidence" value="ECO:0007669"/>
    <property type="project" value="UniProtKB-ARBA"/>
</dbReference>
<comment type="similarity">
    <text evidence="1">Belongs to the short-chain dehydrogenases/reductases (SDR) family.</text>
</comment>
<dbReference type="InterPro" id="IPR002347">
    <property type="entry name" value="SDR_fam"/>
</dbReference>
<dbReference type="Pfam" id="PF13561">
    <property type="entry name" value="adh_short_C2"/>
    <property type="match status" value="1"/>
</dbReference>
<sequence>MRLKGKAAVVTGAAQGIGRAVVVAFAREGARVVAVDLNEAGGEETARLAREAGGEARFHRADVSKLSEVEAVLDACEKAYAPVDVMVNNAGIVRAAMLHKMTEQQWDEVIAVHLKGTWNGLHAAAKRMIPLKRGRIINVTSGAGLRGTIGQINYSSAKMGIVGATKSAARELGRYNITVNCISPAAVTPMTETIRTDPRFEQKYLERIALGRWGTPEEMAAGFVFLASDDASYVTGHVLRVDGGMAI</sequence>
<proteinExistence type="inferred from homology"/>
<comment type="caution">
    <text evidence="3">The sequence shown here is derived from an EMBL/GenBank/DDBJ whole genome shotgun (WGS) entry which is preliminary data.</text>
</comment>
<reference evidence="3" key="1">
    <citation type="submission" date="2020-07" db="EMBL/GenBank/DDBJ databases">
        <title>Huge and variable diversity of episymbiotic CPR bacteria and DPANN archaea in groundwater ecosystems.</title>
        <authorList>
            <person name="He C.Y."/>
            <person name="Keren R."/>
            <person name="Whittaker M."/>
            <person name="Farag I.F."/>
            <person name="Doudna J."/>
            <person name="Cate J.H.D."/>
            <person name="Banfield J.F."/>
        </authorList>
    </citation>
    <scope>NUCLEOTIDE SEQUENCE</scope>
    <source>
        <strain evidence="3">NC_groundwater_763_Ag_S-0.2um_68_21</strain>
    </source>
</reference>
<organism evidence="3 4">
    <name type="scientific">Tectimicrobiota bacterium</name>
    <dbReference type="NCBI Taxonomy" id="2528274"/>
    <lineage>
        <taxon>Bacteria</taxon>
        <taxon>Pseudomonadati</taxon>
        <taxon>Nitrospinota/Tectimicrobiota group</taxon>
        <taxon>Candidatus Tectimicrobiota</taxon>
    </lineage>
</organism>
<gene>
    <name evidence="3" type="ORF">HYZ11_05515</name>
</gene>
<dbReference type="PRINTS" id="PR00081">
    <property type="entry name" value="GDHRDH"/>
</dbReference>
<dbReference type="PANTHER" id="PTHR42760:SF40">
    <property type="entry name" value="3-OXOACYL-[ACYL-CARRIER-PROTEIN] REDUCTASE, CHLOROPLASTIC"/>
    <property type="match status" value="1"/>
</dbReference>
<dbReference type="GO" id="GO:0030497">
    <property type="term" value="P:fatty acid elongation"/>
    <property type="evidence" value="ECO:0007669"/>
    <property type="project" value="TreeGrafter"/>
</dbReference>
<evidence type="ECO:0000313" key="3">
    <source>
        <dbReference type="EMBL" id="MBI3127042.1"/>
    </source>
</evidence>
<dbReference type="SMART" id="SM00822">
    <property type="entry name" value="PKS_KR"/>
    <property type="match status" value="1"/>
</dbReference>
<name>A0A932HXF3_UNCTE</name>
<dbReference type="Gene3D" id="3.40.50.720">
    <property type="entry name" value="NAD(P)-binding Rossmann-like Domain"/>
    <property type="match status" value="1"/>
</dbReference>